<proteinExistence type="predicted"/>
<keyword evidence="2" id="KW-1185">Reference proteome</keyword>
<evidence type="ECO:0000313" key="2">
    <source>
        <dbReference type="Proteomes" id="UP000002010"/>
    </source>
</evidence>
<dbReference type="AlphaFoldDB" id="C1D749"/>
<gene>
    <name evidence="1" type="ordered locus">LHK_01299</name>
</gene>
<dbReference type="HOGENOM" id="CLU_2167799_0_0_4"/>
<dbReference type="EMBL" id="CP001154">
    <property type="protein sequence ID" value="ACO74289.1"/>
    <property type="molecule type" value="Genomic_DNA"/>
</dbReference>
<evidence type="ECO:0000313" key="1">
    <source>
        <dbReference type="EMBL" id="ACO74289.1"/>
    </source>
</evidence>
<reference evidence="1 2" key="1">
    <citation type="journal article" date="2009" name="PLoS Genet.">
        <title>The complete genome and proteome of Laribacter hongkongensis reveal potential mechanisms for adaptations to different temperatures and habitats.</title>
        <authorList>
            <person name="Woo P.C."/>
            <person name="Lau S.K."/>
            <person name="Tse H."/>
            <person name="Teng J.L."/>
            <person name="Curreem S.O."/>
            <person name="Tsang A.K."/>
            <person name="Fan R.Y."/>
            <person name="Wong G.K."/>
            <person name="Huang Y."/>
            <person name="Loman N.J."/>
            <person name="Snyder L.A."/>
            <person name="Cai J.J."/>
            <person name="Huang J.D."/>
            <person name="Mak W."/>
            <person name="Pallen M.J."/>
            <person name="Lok S."/>
            <person name="Yuen K.Y."/>
        </authorList>
    </citation>
    <scope>NUCLEOTIDE SEQUENCE [LARGE SCALE GENOMIC DNA]</scope>
    <source>
        <strain evidence="1 2">HLHK9</strain>
    </source>
</reference>
<sequence>MRCGHHGLDVGFDSSKIKAVESLGVVKSRCERTGRRVVGTQRGQVELVRPPVLVGGHGAGSHGCCAGIGSLRCGSKSDRQCDHKGDGLHSHNRNPLVFLGKRMESMEQSL</sequence>
<dbReference type="Proteomes" id="UP000002010">
    <property type="component" value="Chromosome"/>
</dbReference>
<name>C1D749_LARHH</name>
<accession>C1D749</accession>
<organism evidence="1 2">
    <name type="scientific">Laribacter hongkongensis (strain HLHK9)</name>
    <dbReference type="NCBI Taxonomy" id="557598"/>
    <lineage>
        <taxon>Bacteria</taxon>
        <taxon>Pseudomonadati</taxon>
        <taxon>Pseudomonadota</taxon>
        <taxon>Betaproteobacteria</taxon>
        <taxon>Neisseriales</taxon>
        <taxon>Aquaspirillaceae</taxon>
        <taxon>Laribacter</taxon>
    </lineage>
</organism>
<dbReference type="KEGG" id="lhk:LHK_01299"/>
<protein>
    <submittedName>
        <fullName evidence="1">Uncharacterized protein</fullName>
    </submittedName>
</protein>